<sequence>MVLTNVFKAINLTRTFWTGILRRRAVFMNAGDSKMAKYVAEKFDGVDEKFQRTGQAIWHEVIVRPMEWNRVLWTTVLCMLFVGSGGFMAHRSVAEALEDEKRNIESEFQF</sequence>
<reference evidence="2" key="1">
    <citation type="submission" date="2022-11" db="UniProtKB">
        <authorList>
            <consortium name="WormBaseParasite"/>
        </authorList>
    </citation>
    <scope>IDENTIFICATION</scope>
</reference>
<evidence type="ECO:0000313" key="2">
    <source>
        <dbReference type="WBParaSite" id="nRc.2.0.1.t19799-RA"/>
    </source>
</evidence>
<protein>
    <submittedName>
        <fullName evidence="2">Uncharacterized protein</fullName>
    </submittedName>
</protein>
<dbReference type="Proteomes" id="UP000887565">
    <property type="component" value="Unplaced"/>
</dbReference>
<proteinExistence type="predicted"/>
<dbReference type="AlphaFoldDB" id="A0A915J118"/>
<accession>A0A915J118</accession>
<evidence type="ECO:0000313" key="1">
    <source>
        <dbReference type="Proteomes" id="UP000887565"/>
    </source>
</evidence>
<dbReference type="WBParaSite" id="nRc.2.0.1.t19799-RA">
    <property type="protein sequence ID" value="nRc.2.0.1.t19799-RA"/>
    <property type="gene ID" value="nRc.2.0.1.g19799"/>
</dbReference>
<keyword evidence="1" id="KW-1185">Reference proteome</keyword>
<name>A0A915J118_ROMCU</name>
<organism evidence="1 2">
    <name type="scientific">Romanomermis culicivorax</name>
    <name type="common">Nematode worm</name>
    <dbReference type="NCBI Taxonomy" id="13658"/>
    <lineage>
        <taxon>Eukaryota</taxon>
        <taxon>Metazoa</taxon>
        <taxon>Ecdysozoa</taxon>
        <taxon>Nematoda</taxon>
        <taxon>Enoplea</taxon>
        <taxon>Dorylaimia</taxon>
        <taxon>Mermithida</taxon>
        <taxon>Mermithoidea</taxon>
        <taxon>Mermithidae</taxon>
        <taxon>Romanomermis</taxon>
    </lineage>
</organism>